<keyword evidence="4" id="KW-1185">Reference proteome</keyword>
<proteinExistence type="inferred from homology"/>
<dbReference type="EMBL" id="JAPFFI010000021">
    <property type="protein sequence ID" value="KAJ6332614.1"/>
    <property type="molecule type" value="Genomic_DNA"/>
</dbReference>
<dbReference type="InterPro" id="IPR038765">
    <property type="entry name" value="Papain-like_cys_pep_sf"/>
</dbReference>
<accession>A0ABQ9ACU5</accession>
<reference evidence="3" key="1">
    <citation type="submission" date="2022-10" db="EMBL/GenBank/DDBJ databases">
        <authorList>
            <person name="Hyden B.L."/>
            <person name="Feng K."/>
            <person name="Yates T."/>
            <person name="Jawdy S."/>
            <person name="Smart L.B."/>
            <person name="Muchero W."/>
        </authorList>
    </citation>
    <scope>NUCLEOTIDE SEQUENCE</scope>
    <source>
        <tissue evidence="3">Shoot tip</tissue>
    </source>
</reference>
<evidence type="ECO:0000313" key="4">
    <source>
        <dbReference type="Proteomes" id="UP001141253"/>
    </source>
</evidence>
<gene>
    <name evidence="3" type="ORF">OIU77_008641</name>
</gene>
<feature type="domain" description="USP" evidence="2">
    <location>
        <begin position="1"/>
        <end position="231"/>
    </location>
</feature>
<dbReference type="PROSITE" id="PS50235">
    <property type="entry name" value="USP_3"/>
    <property type="match status" value="1"/>
</dbReference>
<dbReference type="SUPFAM" id="SSF54001">
    <property type="entry name" value="Cysteine proteinases"/>
    <property type="match status" value="1"/>
</dbReference>
<dbReference type="InterPro" id="IPR018200">
    <property type="entry name" value="USP_CS"/>
</dbReference>
<dbReference type="Proteomes" id="UP001141253">
    <property type="component" value="Chromosome 11"/>
</dbReference>
<organism evidence="3 4">
    <name type="scientific">Salix suchowensis</name>
    <dbReference type="NCBI Taxonomy" id="1278906"/>
    <lineage>
        <taxon>Eukaryota</taxon>
        <taxon>Viridiplantae</taxon>
        <taxon>Streptophyta</taxon>
        <taxon>Embryophyta</taxon>
        <taxon>Tracheophyta</taxon>
        <taxon>Spermatophyta</taxon>
        <taxon>Magnoliopsida</taxon>
        <taxon>eudicotyledons</taxon>
        <taxon>Gunneridae</taxon>
        <taxon>Pentapetalae</taxon>
        <taxon>rosids</taxon>
        <taxon>fabids</taxon>
        <taxon>Malpighiales</taxon>
        <taxon>Salicaceae</taxon>
        <taxon>Saliceae</taxon>
        <taxon>Salix</taxon>
    </lineage>
</organism>
<sequence>MGNTELEGTDSQEFPFQLFLTDDRYLSCKPIFKDSVIKSGNRIKVIFEWTEKEHKLYDCSSLKDLPEVYHKTGYRTKKTRQEAVSLFSCLEAFLTEEPLGPDDMWYCPSCEEHRQATKKLDLWMLPDILVFHLKRFSYSRYLKNKLDTFVDFPVHNLDLSKYVKKKDGKSYTYELYAISNHYGGLGGGHYTAFAKLIEENRWYSFDDSRVSPVNDADIKTSAAYVLFYQRVKTVIEG</sequence>
<evidence type="ECO:0000313" key="3">
    <source>
        <dbReference type="EMBL" id="KAJ6332614.1"/>
    </source>
</evidence>
<dbReference type="PANTHER" id="PTHR21646">
    <property type="entry name" value="UBIQUITIN CARBOXYL-TERMINAL HYDROLASE"/>
    <property type="match status" value="1"/>
</dbReference>
<dbReference type="CDD" id="cd02674">
    <property type="entry name" value="Peptidase_C19R"/>
    <property type="match status" value="1"/>
</dbReference>
<evidence type="ECO:0000256" key="1">
    <source>
        <dbReference type="ARBA" id="ARBA00009085"/>
    </source>
</evidence>
<name>A0ABQ9ACU5_9ROSI</name>
<dbReference type="Pfam" id="PF00443">
    <property type="entry name" value="UCH"/>
    <property type="match status" value="1"/>
</dbReference>
<dbReference type="PANTHER" id="PTHR21646:SF46">
    <property type="entry name" value="UBIQUITIN CARBOXYL-TERMINAL HYDROLASE"/>
    <property type="match status" value="1"/>
</dbReference>
<comment type="caution">
    <text evidence="3">The sequence shown here is derived from an EMBL/GenBank/DDBJ whole genome shotgun (WGS) entry which is preliminary data.</text>
</comment>
<dbReference type="InterPro" id="IPR050185">
    <property type="entry name" value="Ub_carboxyl-term_hydrolase"/>
</dbReference>
<evidence type="ECO:0000259" key="2">
    <source>
        <dbReference type="PROSITE" id="PS50235"/>
    </source>
</evidence>
<protein>
    <recommendedName>
        <fullName evidence="2">USP domain-containing protein</fullName>
    </recommendedName>
</protein>
<dbReference type="InterPro" id="IPR028889">
    <property type="entry name" value="USP"/>
</dbReference>
<dbReference type="InterPro" id="IPR001394">
    <property type="entry name" value="Peptidase_C19_UCH"/>
</dbReference>
<dbReference type="Gene3D" id="3.90.70.10">
    <property type="entry name" value="Cysteine proteinases"/>
    <property type="match status" value="1"/>
</dbReference>
<dbReference type="PROSITE" id="PS00973">
    <property type="entry name" value="USP_2"/>
    <property type="match status" value="1"/>
</dbReference>
<reference evidence="3" key="2">
    <citation type="journal article" date="2023" name="Int. J. Mol. Sci.">
        <title>De Novo Assembly and Annotation of 11 Diverse Shrub Willow (Salix) Genomes Reveals Novel Gene Organization in Sex-Linked Regions.</title>
        <authorList>
            <person name="Hyden B."/>
            <person name="Feng K."/>
            <person name="Yates T.B."/>
            <person name="Jawdy S."/>
            <person name="Cereghino C."/>
            <person name="Smart L.B."/>
            <person name="Muchero W."/>
        </authorList>
    </citation>
    <scope>NUCLEOTIDE SEQUENCE</scope>
    <source>
        <tissue evidence="3">Shoot tip</tissue>
    </source>
</reference>
<comment type="similarity">
    <text evidence="1">Belongs to the peptidase C19 family.</text>
</comment>